<name>A0A0C9XSM7_9AGAM</name>
<proteinExistence type="predicted"/>
<reference evidence="1 2" key="1">
    <citation type="submission" date="2014-04" db="EMBL/GenBank/DDBJ databases">
        <authorList>
            <consortium name="DOE Joint Genome Institute"/>
            <person name="Kuo A."/>
            <person name="Kohler A."/>
            <person name="Costa M.D."/>
            <person name="Nagy L.G."/>
            <person name="Floudas D."/>
            <person name="Copeland A."/>
            <person name="Barry K.W."/>
            <person name="Cichocki N."/>
            <person name="Veneault-Fourrey C."/>
            <person name="LaButti K."/>
            <person name="Lindquist E.A."/>
            <person name="Lipzen A."/>
            <person name="Lundell T."/>
            <person name="Morin E."/>
            <person name="Murat C."/>
            <person name="Sun H."/>
            <person name="Tunlid A."/>
            <person name="Henrissat B."/>
            <person name="Grigoriev I.V."/>
            <person name="Hibbett D.S."/>
            <person name="Martin F."/>
            <person name="Nordberg H.P."/>
            <person name="Cantor M.N."/>
            <person name="Hua S.X."/>
        </authorList>
    </citation>
    <scope>NUCLEOTIDE SEQUENCE [LARGE SCALE GENOMIC DNA]</scope>
    <source>
        <strain evidence="1 2">441</strain>
    </source>
</reference>
<gene>
    <name evidence="1" type="ORF">PISMIDRAFT_328685</name>
</gene>
<organism evidence="1 2">
    <name type="scientific">Pisolithus microcarpus 441</name>
    <dbReference type="NCBI Taxonomy" id="765257"/>
    <lineage>
        <taxon>Eukaryota</taxon>
        <taxon>Fungi</taxon>
        <taxon>Dikarya</taxon>
        <taxon>Basidiomycota</taxon>
        <taxon>Agaricomycotina</taxon>
        <taxon>Agaricomycetes</taxon>
        <taxon>Agaricomycetidae</taxon>
        <taxon>Boletales</taxon>
        <taxon>Sclerodermatineae</taxon>
        <taxon>Pisolithaceae</taxon>
        <taxon>Pisolithus</taxon>
    </lineage>
</organism>
<dbReference type="HOGENOM" id="CLU_2400520_0_0_1"/>
<protein>
    <submittedName>
        <fullName evidence="1">Uncharacterized protein</fullName>
    </submittedName>
</protein>
<dbReference type="AlphaFoldDB" id="A0A0C9XSM7"/>
<evidence type="ECO:0000313" key="1">
    <source>
        <dbReference type="EMBL" id="KIK15325.1"/>
    </source>
</evidence>
<reference evidence="2" key="2">
    <citation type="submission" date="2015-01" db="EMBL/GenBank/DDBJ databases">
        <title>Evolutionary Origins and Diversification of the Mycorrhizal Mutualists.</title>
        <authorList>
            <consortium name="DOE Joint Genome Institute"/>
            <consortium name="Mycorrhizal Genomics Consortium"/>
            <person name="Kohler A."/>
            <person name="Kuo A."/>
            <person name="Nagy L.G."/>
            <person name="Floudas D."/>
            <person name="Copeland A."/>
            <person name="Barry K.W."/>
            <person name="Cichocki N."/>
            <person name="Veneault-Fourrey C."/>
            <person name="LaButti K."/>
            <person name="Lindquist E.A."/>
            <person name="Lipzen A."/>
            <person name="Lundell T."/>
            <person name="Morin E."/>
            <person name="Murat C."/>
            <person name="Riley R."/>
            <person name="Ohm R."/>
            <person name="Sun H."/>
            <person name="Tunlid A."/>
            <person name="Henrissat B."/>
            <person name="Grigoriev I.V."/>
            <person name="Hibbett D.S."/>
            <person name="Martin F."/>
        </authorList>
    </citation>
    <scope>NUCLEOTIDE SEQUENCE [LARGE SCALE GENOMIC DNA]</scope>
    <source>
        <strain evidence="2">441</strain>
    </source>
</reference>
<keyword evidence="2" id="KW-1185">Reference proteome</keyword>
<evidence type="ECO:0000313" key="2">
    <source>
        <dbReference type="Proteomes" id="UP000054018"/>
    </source>
</evidence>
<sequence>MIAGTHPSSGRPTSLWSLERGKERHIVFMIMAPVIWFYTFLKPSTGTRSHDQSRIVFFTIKVSMKTWQCSILVSVTIPAPDYTAPQVPAFSSA</sequence>
<dbReference type="EMBL" id="KN833895">
    <property type="protein sequence ID" value="KIK15325.1"/>
    <property type="molecule type" value="Genomic_DNA"/>
</dbReference>
<dbReference type="Proteomes" id="UP000054018">
    <property type="component" value="Unassembled WGS sequence"/>
</dbReference>
<accession>A0A0C9XSM7</accession>